<evidence type="ECO:0000313" key="2">
    <source>
        <dbReference type="Proteomes" id="UP001498476"/>
    </source>
</evidence>
<dbReference type="Proteomes" id="UP001498476">
    <property type="component" value="Unassembled WGS sequence"/>
</dbReference>
<protein>
    <submittedName>
        <fullName evidence="1">Uncharacterized protein</fullName>
    </submittedName>
</protein>
<dbReference type="EMBL" id="JAZAVJ010000093">
    <property type="protein sequence ID" value="KAK7414882.1"/>
    <property type="molecule type" value="Genomic_DNA"/>
</dbReference>
<keyword evidence="2" id="KW-1185">Reference proteome</keyword>
<organism evidence="1 2">
    <name type="scientific">Neonectria punicea</name>
    <dbReference type="NCBI Taxonomy" id="979145"/>
    <lineage>
        <taxon>Eukaryota</taxon>
        <taxon>Fungi</taxon>
        <taxon>Dikarya</taxon>
        <taxon>Ascomycota</taxon>
        <taxon>Pezizomycotina</taxon>
        <taxon>Sordariomycetes</taxon>
        <taxon>Hypocreomycetidae</taxon>
        <taxon>Hypocreales</taxon>
        <taxon>Nectriaceae</taxon>
        <taxon>Neonectria</taxon>
    </lineage>
</organism>
<gene>
    <name evidence="1" type="ORF">QQX98_006303</name>
</gene>
<accession>A0ABR1H1D7</accession>
<evidence type="ECO:0000313" key="1">
    <source>
        <dbReference type="EMBL" id="KAK7414882.1"/>
    </source>
</evidence>
<comment type="caution">
    <text evidence="1">The sequence shown here is derived from an EMBL/GenBank/DDBJ whole genome shotgun (WGS) entry which is preliminary data.</text>
</comment>
<name>A0ABR1H1D7_9HYPO</name>
<sequence length="222" mass="25480">MNAYQGWAIYISDWYNSEEHVLDSVTIHADCFNLFLSEARFKNKVRRLYALAHWTRPWDAVSTLRLDPGTNIQKGIGIAAKAYSMPQLRSLPAEMVNIIWEHSRSDVVWRYASVLDRIERISNPDAVNLDSVPLPQICFWERGTRPKTSAITLQGFVRLTIDSQGLKKIEHLETRPKPRSHSPNAWALTYVIDTEERFSETTVDFKARCTITSSTLILSNAR</sequence>
<proteinExistence type="predicted"/>
<reference evidence="1 2" key="1">
    <citation type="journal article" date="2025" name="Microbiol. Resour. Announc.">
        <title>Draft genome sequences for Neonectria magnoliae and Neonectria punicea, canker pathogens of Liriodendron tulipifera and Acer saccharum in West Virginia.</title>
        <authorList>
            <person name="Petronek H.M."/>
            <person name="Kasson M.T."/>
            <person name="Metheny A.M."/>
            <person name="Stauder C.M."/>
            <person name="Lovett B."/>
            <person name="Lynch S.C."/>
            <person name="Garnas J.R."/>
            <person name="Kasson L.R."/>
            <person name="Stajich J.E."/>
        </authorList>
    </citation>
    <scope>NUCLEOTIDE SEQUENCE [LARGE SCALE GENOMIC DNA]</scope>
    <source>
        <strain evidence="1 2">NRRL 64653</strain>
    </source>
</reference>